<accession>A0A183EF05</accession>
<keyword evidence="5" id="KW-1185">Reference proteome</keyword>
<feature type="region of interest" description="Disordered" evidence="2">
    <location>
        <begin position="1"/>
        <end position="22"/>
    </location>
</feature>
<dbReference type="InterPro" id="IPR004210">
    <property type="entry name" value="BESS_motif"/>
</dbReference>
<dbReference type="PROSITE" id="PS51031">
    <property type="entry name" value="BESS"/>
    <property type="match status" value="1"/>
</dbReference>
<dbReference type="EMBL" id="UYRT01088711">
    <property type="protein sequence ID" value="VDN34053.1"/>
    <property type="molecule type" value="Genomic_DNA"/>
</dbReference>
<comment type="subcellular location">
    <subcellularLocation>
        <location evidence="1">Nucleus</location>
    </subcellularLocation>
</comment>
<evidence type="ECO:0000256" key="2">
    <source>
        <dbReference type="SAM" id="MobiDB-lite"/>
    </source>
</evidence>
<organism evidence="6">
    <name type="scientific">Gongylonema pulchrum</name>
    <dbReference type="NCBI Taxonomy" id="637853"/>
    <lineage>
        <taxon>Eukaryota</taxon>
        <taxon>Metazoa</taxon>
        <taxon>Ecdysozoa</taxon>
        <taxon>Nematoda</taxon>
        <taxon>Chromadorea</taxon>
        <taxon>Rhabditida</taxon>
        <taxon>Spirurina</taxon>
        <taxon>Spiruromorpha</taxon>
        <taxon>Spiruroidea</taxon>
        <taxon>Gongylonematidae</taxon>
        <taxon>Gongylonema</taxon>
    </lineage>
</organism>
<evidence type="ECO:0000259" key="3">
    <source>
        <dbReference type="PROSITE" id="PS51031"/>
    </source>
</evidence>
<dbReference type="WBParaSite" id="GPUH_0001957101-mRNA-1">
    <property type="protein sequence ID" value="GPUH_0001957101-mRNA-1"/>
    <property type="gene ID" value="GPUH_0001957101"/>
</dbReference>
<evidence type="ECO:0000313" key="4">
    <source>
        <dbReference type="EMBL" id="VDN34053.1"/>
    </source>
</evidence>
<keyword evidence="1" id="KW-0539">Nucleus</keyword>
<feature type="compositionally biased region" description="Polar residues" evidence="2">
    <location>
        <begin position="162"/>
        <end position="171"/>
    </location>
</feature>
<dbReference type="Proteomes" id="UP000271098">
    <property type="component" value="Unassembled WGS sequence"/>
</dbReference>
<feature type="compositionally biased region" description="Low complexity" evidence="2">
    <location>
        <begin position="1"/>
        <end position="13"/>
    </location>
</feature>
<evidence type="ECO:0000313" key="5">
    <source>
        <dbReference type="Proteomes" id="UP000271098"/>
    </source>
</evidence>
<protein>
    <submittedName>
        <fullName evidence="6">BESS domain-containing protein</fullName>
    </submittedName>
</protein>
<reference evidence="6" key="1">
    <citation type="submission" date="2016-06" db="UniProtKB">
        <authorList>
            <consortium name="WormBaseParasite"/>
        </authorList>
    </citation>
    <scope>IDENTIFICATION</scope>
</reference>
<dbReference type="GO" id="GO:0005634">
    <property type="term" value="C:nucleus"/>
    <property type="evidence" value="ECO:0007669"/>
    <property type="project" value="UniProtKB-SubCell"/>
</dbReference>
<dbReference type="GO" id="GO:0003677">
    <property type="term" value="F:DNA binding"/>
    <property type="evidence" value="ECO:0007669"/>
    <property type="project" value="InterPro"/>
</dbReference>
<feature type="region of interest" description="Disordered" evidence="2">
    <location>
        <begin position="150"/>
        <end position="171"/>
    </location>
</feature>
<evidence type="ECO:0000313" key="6">
    <source>
        <dbReference type="WBParaSite" id="GPUH_0001957101-mRNA-1"/>
    </source>
</evidence>
<feature type="domain" description="BESS" evidence="3">
    <location>
        <begin position="83"/>
        <end position="122"/>
    </location>
</feature>
<sequence length="171" mass="18640">LQSQQIPSSSQQQHPGISVSPLPASVTASHVVQIGLQQSPSVMIRQQPQTQLGQQRYVTQDVSVVQAPHYAVLSSQSRQHEEHDADLAFANSIANHLSRLNEDEKAVAKMNIQRILMDARFGIGACARMIQEHALTEAAAVAVSTAAPHDVSAQQQQQQQQHLDGSSRRLT</sequence>
<evidence type="ECO:0000256" key="1">
    <source>
        <dbReference type="PROSITE-ProRule" id="PRU00371"/>
    </source>
</evidence>
<dbReference type="Pfam" id="PF02944">
    <property type="entry name" value="BESS"/>
    <property type="match status" value="1"/>
</dbReference>
<dbReference type="AlphaFoldDB" id="A0A183EF05"/>
<proteinExistence type="predicted"/>
<reference evidence="4 5" key="2">
    <citation type="submission" date="2018-11" db="EMBL/GenBank/DDBJ databases">
        <authorList>
            <consortium name="Pathogen Informatics"/>
        </authorList>
    </citation>
    <scope>NUCLEOTIDE SEQUENCE [LARGE SCALE GENOMIC DNA]</scope>
</reference>
<dbReference type="OrthoDB" id="6515516at2759"/>
<name>A0A183EF05_9BILA</name>
<gene>
    <name evidence="4" type="ORF">GPUH_LOCUS19545</name>
</gene>